<evidence type="ECO:0000313" key="3">
    <source>
        <dbReference type="WBParaSite" id="L893_g21940.t2"/>
    </source>
</evidence>
<protein>
    <submittedName>
        <fullName evidence="3">Protein tweety homolog</fullName>
    </submittedName>
</protein>
<keyword evidence="1" id="KW-0812">Transmembrane</keyword>
<organism evidence="2 3">
    <name type="scientific">Steinernema glaseri</name>
    <dbReference type="NCBI Taxonomy" id="37863"/>
    <lineage>
        <taxon>Eukaryota</taxon>
        <taxon>Metazoa</taxon>
        <taxon>Ecdysozoa</taxon>
        <taxon>Nematoda</taxon>
        <taxon>Chromadorea</taxon>
        <taxon>Rhabditida</taxon>
        <taxon>Tylenchina</taxon>
        <taxon>Panagrolaimomorpha</taxon>
        <taxon>Strongyloidoidea</taxon>
        <taxon>Steinernematidae</taxon>
        <taxon>Steinernema</taxon>
    </lineage>
</organism>
<dbReference type="AlphaFoldDB" id="A0A1I7Z1E5"/>
<reference evidence="3" key="1">
    <citation type="submission" date="2016-11" db="UniProtKB">
        <authorList>
            <consortium name="WormBaseParasite"/>
        </authorList>
    </citation>
    <scope>IDENTIFICATION</scope>
</reference>
<keyword evidence="1" id="KW-0472">Membrane</keyword>
<name>A0A1I7Z1E5_9BILA</name>
<sequence length="111" mass="12152">MTYFAFLVNWEILGAVALLCCDAVMFLKLAGAGCCSSYDDVRYYKSDSRSCNHLNSMQMNDVQTLILLVCGLTALYLVVSLCLCALLHDLNKKARAHNTRTSYGSSSGVPV</sequence>
<dbReference type="Proteomes" id="UP000095287">
    <property type="component" value="Unplaced"/>
</dbReference>
<accession>A0A1I7Z1E5</accession>
<keyword evidence="2" id="KW-1185">Reference proteome</keyword>
<dbReference type="WBParaSite" id="L893_g21940.t2">
    <property type="protein sequence ID" value="L893_g21940.t2"/>
    <property type="gene ID" value="L893_g21940"/>
</dbReference>
<feature type="transmembrane region" description="Helical" evidence="1">
    <location>
        <begin position="65"/>
        <end position="87"/>
    </location>
</feature>
<evidence type="ECO:0000313" key="2">
    <source>
        <dbReference type="Proteomes" id="UP000095287"/>
    </source>
</evidence>
<proteinExistence type="predicted"/>
<evidence type="ECO:0000256" key="1">
    <source>
        <dbReference type="SAM" id="Phobius"/>
    </source>
</evidence>
<keyword evidence="1" id="KW-1133">Transmembrane helix</keyword>